<name>A0A090Q4B9_9FLAO</name>
<dbReference type="STRING" id="319236.BST91_01160"/>
<gene>
    <name evidence="2" type="ORF">JCM19294_1561</name>
</gene>
<dbReference type="Proteomes" id="UP000029221">
    <property type="component" value="Unassembled WGS sequence"/>
</dbReference>
<dbReference type="eggNOG" id="COG1305">
    <property type="taxonomic scope" value="Bacteria"/>
</dbReference>
<dbReference type="PANTHER" id="PTHR33490">
    <property type="entry name" value="BLR5614 PROTEIN-RELATED"/>
    <property type="match status" value="1"/>
</dbReference>
<dbReference type="InterPro" id="IPR038765">
    <property type="entry name" value="Papain-like_cys_pep_sf"/>
</dbReference>
<dbReference type="Pfam" id="PF01841">
    <property type="entry name" value="Transglut_core"/>
    <property type="match status" value="1"/>
</dbReference>
<dbReference type="AlphaFoldDB" id="A0A090Q4B9"/>
<reference evidence="2" key="1">
    <citation type="journal article" date="2014" name="Genome Announc.">
        <title>Draft Genome Sequences of Marine Flavobacterium Nonlabens Strains NR17, NR24, NR27, NR32, NR33, and Ara13.</title>
        <authorList>
            <person name="Nakanishi M."/>
            <person name="Meirelles P."/>
            <person name="Suzuki R."/>
            <person name="Takatani N."/>
            <person name="Mino S."/>
            <person name="Suda W."/>
            <person name="Oshima K."/>
            <person name="Hattori M."/>
            <person name="Ohkuma M."/>
            <person name="Hosokawa M."/>
            <person name="Miyashita K."/>
            <person name="Thompson F.L."/>
            <person name="Niwa A."/>
            <person name="Sawabe T."/>
            <person name="Sawabe T."/>
        </authorList>
    </citation>
    <scope>NUCLEOTIDE SEQUENCE [LARGE SCALE GENOMIC DNA]</scope>
    <source>
        <strain evidence="2">JCM 19294</strain>
    </source>
</reference>
<keyword evidence="3" id="KW-1185">Reference proteome</keyword>
<protein>
    <submittedName>
        <fullName evidence="2">Transglutaminase-like domain</fullName>
    </submittedName>
</protein>
<organism evidence="2 3">
    <name type="scientific">Nonlabens tegetincola</name>
    <dbReference type="NCBI Taxonomy" id="323273"/>
    <lineage>
        <taxon>Bacteria</taxon>
        <taxon>Pseudomonadati</taxon>
        <taxon>Bacteroidota</taxon>
        <taxon>Flavobacteriia</taxon>
        <taxon>Flavobacteriales</taxon>
        <taxon>Flavobacteriaceae</taxon>
        <taxon>Nonlabens</taxon>
    </lineage>
</organism>
<dbReference type="RefSeq" id="WP_042279854.1">
    <property type="nucleotide sequence ID" value="NZ_BBML01000008.1"/>
</dbReference>
<dbReference type="Gene3D" id="3.10.620.30">
    <property type="match status" value="1"/>
</dbReference>
<dbReference type="EMBL" id="BBML01000008">
    <property type="protein sequence ID" value="GAK97939.1"/>
    <property type="molecule type" value="Genomic_DNA"/>
</dbReference>
<dbReference type="SUPFAM" id="SSF54001">
    <property type="entry name" value="Cysteine proteinases"/>
    <property type="match status" value="1"/>
</dbReference>
<comment type="caution">
    <text evidence="2">The sequence shown here is derived from an EMBL/GenBank/DDBJ whole genome shotgun (WGS) entry which is preliminary data.</text>
</comment>
<accession>A0A090Q4B9</accession>
<dbReference type="InterPro" id="IPR002931">
    <property type="entry name" value="Transglutaminase-like"/>
</dbReference>
<evidence type="ECO:0000313" key="3">
    <source>
        <dbReference type="Proteomes" id="UP000029221"/>
    </source>
</evidence>
<dbReference type="PANTHER" id="PTHR33490:SF3">
    <property type="entry name" value="CONSERVED INTEGRAL MEMBRANE PROTEIN"/>
    <property type="match status" value="1"/>
</dbReference>
<evidence type="ECO:0000313" key="2">
    <source>
        <dbReference type="EMBL" id="GAK97939.1"/>
    </source>
</evidence>
<feature type="domain" description="Transglutaminase-like" evidence="1">
    <location>
        <begin position="25"/>
        <end position="134"/>
    </location>
</feature>
<proteinExistence type="predicted"/>
<evidence type="ECO:0000259" key="1">
    <source>
        <dbReference type="Pfam" id="PF01841"/>
    </source>
</evidence>
<sequence length="210" mass="24797">MQYTESTYFFDYENPVIQDILKEFRHIESKQELIEKLYIKVRDGWRYLPFNIGLTAEHFKASNIAQKKDGHCIDKAILYIACLRAFNIPARLHLAKVSNHIATERLEKVIGTNELAPHGLVDVYFNNQWVKCSPAFNKELCDIYQVNVLEFDGTQDSVLQEYNNENAKFMSYLEDYGHFEDVPLEFIKNTFKSNYPDFYEKYKDQDHIVI</sequence>